<evidence type="ECO:0000256" key="4">
    <source>
        <dbReference type="ARBA" id="ARBA00022786"/>
    </source>
</evidence>
<dbReference type="PANTHER" id="PTHR10589:SF17">
    <property type="entry name" value="UBIQUITIN CARBOXYL-TERMINAL HYDROLASE"/>
    <property type="match status" value="1"/>
</dbReference>
<dbReference type="HOGENOM" id="CLU_054406_0_2_1"/>
<keyword evidence="4 8" id="KW-0833">Ubl conjugation pathway</keyword>
<evidence type="ECO:0000259" key="9">
    <source>
        <dbReference type="PROSITE" id="PS52048"/>
    </source>
</evidence>
<dbReference type="AlphaFoldDB" id="R7YLA1"/>
<dbReference type="CDD" id="cd09616">
    <property type="entry name" value="Peptidase_C12_UCH_L1_L3"/>
    <property type="match status" value="1"/>
</dbReference>
<dbReference type="PROSITE" id="PS52048">
    <property type="entry name" value="UCH_DOMAIN"/>
    <property type="match status" value="1"/>
</dbReference>
<dbReference type="EMBL" id="JH767559">
    <property type="protein sequence ID" value="EON62579.1"/>
    <property type="molecule type" value="Genomic_DNA"/>
</dbReference>
<dbReference type="GO" id="GO:0016579">
    <property type="term" value="P:protein deubiquitination"/>
    <property type="evidence" value="ECO:0007669"/>
    <property type="project" value="TreeGrafter"/>
</dbReference>
<dbReference type="InterPro" id="IPR036959">
    <property type="entry name" value="Peptidase_C12_UCH_sf"/>
</dbReference>
<comment type="catalytic activity">
    <reaction evidence="1 8">
        <text>Thiol-dependent hydrolysis of ester, thioester, amide, peptide and isopeptide bonds formed by the C-terminal Gly of ubiquitin (a 76-residue protein attached to proteins as an intracellular targeting signal).</text>
        <dbReference type="EC" id="3.4.19.12"/>
    </reaction>
</comment>
<dbReference type="FunFam" id="3.40.532.10:FF:000008">
    <property type="entry name" value="Ubiquitin carboxyl-terminal hydrolase"/>
    <property type="match status" value="1"/>
</dbReference>
<dbReference type="STRING" id="1168221.R7YLA1"/>
<dbReference type="GO" id="GO:0004843">
    <property type="term" value="F:cysteine-type deubiquitinase activity"/>
    <property type="evidence" value="ECO:0007669"/>
    <property type="project" value="UniProtKB-EC"/>
</dbReference>
<sequence>MSISTPLPVNEPKRPGKKFIMLESNPHVMNQLSYALGLSSTLAFHDVYSLTDPTLLSFLSRPALALLFVFPATPAYLAAYNEEQATIPTYRGSGANEPVIWFKQTIGNACGLIGLLHCVCNGVERESITSGSELDKLLEQAIPLTPDRRAKVLEDSDALEAAHMAAARTGDSAVPDVDAHGDTHYLAFVRGKDGCLWELEGGSKGPVKRGALEEGEDMLSERALEMGVRKFFKREEETGSGEMRFSVLMLGPSFE</sequence>
<dbReference type="PRINTS" id="PR00707">
    <property type="entry name" value="UBCTHYDRLASE"/>
</dbReference>
<organism evidence="10 11">
    <name type="scientific">Coniosporium apollinis (strain CBS 100218)</name>
    <name type="common">Rock-inhabiting black yeast</name>
    <dbReference type="NCBI Taxonomy" id="1168221"/>
    <lineage>
        <taxon>Eukaryota</taxon>
        <taxon>Fungi</taxon>
        <taxon>Dikarya</taxon>
        <taxon>Ascomycota</taxon>
        <taxon>Pezizomycotina</taxon>
        <taxon>Dothideomycetes</taxon>
        <taxon>Dothideomycetes incertae sedis</taxon>
        <taxon>Coniosporium</taxon>
    </lineage>
</organism>
<dbReference type="PANTHER" id="PTHR10589">
    <property type="entry name" value="UBIQUITIN CARBOXYL-TERMINAL HYDROLASE"/>
    <property type="match status" value="1"/>
</dbReference>
<keyword evidence="6 8" id="KW-0788">Thiol protease</keyword>
<evidence type="ECO:0000313" key="10">
    <source>
        <dbReference type="EMBL" id="EON62579.1"/>
    </source>
</evidence>
<comment type="caution">
    <text evidence="7">Lacks conserved residue(s) required for the propagation of feature annotation.</text>
</comment>
<evidence type="ECO:0000256" key="1">
    <source>
        <dbReference type="ARBA" id="ARBA00000707"/>
    </source>
</evidence>
<accession>R7YLA1</accession>
<dbReference type="GO" id="GO:0006511">
    <property type="term" value="P:ubiquitin-dependent protein catabolic process"/>
    <property type="evidence" value="ECO:0007669"/>
    <property type="project" value="UniProtKB-UniRule"/>
</dbReference>
<dbReference type="SUPFAM" id="SSF54001">
    <property type="entry name" value="Cysteine proteinases"/>
    <property type="match status" value="1"/>
</dbReference>
<keyword evidence="3 8" id="KW-0645">Protease</keyword>
<feature type="domain" description="UCH catalytic" evidence="9">
    <location>
        <begin position="18"/>
        <end position="252"/>
    </location>
</feature>
<name>R7YLA1_CONA1</name>
<dbReference type="Proteomes" id="UP000016924">
    <property type="component" value="Unassembled WGS sequence"/>
</dbReference>
<dbReference type="RefSeq" id="XP_007777896.1">
    <property type="nucleotide sequence ID" value="XM_007779706.1"/>
</dbReference>
<dbReference type="eggNOG" id="KOG1415">
    <property type="taxonomic scope" value="Eukaryota"/>
</dbReference>
<dbReference type="InterPro" id="IPR001578">
    <property type="entry name" value="Peptidase_C12_UCH"/>
</dbReference>
<dbReference type="EC" id="3.4.19.12" evidence="8"/>
<evidence type="ECO:0000256" key="3">
    <source>
        <dbReference type="ARBA" id="ARBA00022670"/>
    </source>
</evidence>
<dbReference type="Pfam" id="PF01088">
    <property type="entry name" value="Peptidase_C12"/>
    <property type="match status" value="1"/>
</dbReference>
<evidence type="ECO:0000313" key="11">
    <source>
        <dbReference type="Proteomes" id="UP000016924"/>
    </source>
</evidence>
<dbReference type="OrthoDB" id="427186at2759"/>
<keyword evidence="5 8" id="KW-0378">Hydrolase</keyword>
<dbReference type="GeneID" id="19899114"/>
<comment type="similarity">
    <text evidence="2 7 8">Belongs to the peptidase C12 family.</text>
</comment>
<dbReference type="InterPro" id="IPR038765">
    <property type="entry name" value="Papain-like_cys_pep_sf"/>
</dbReference>
<evidence type="ECO:0000256" key="6">
    <source>
        <dbReference type="ARBA" id="ARBA00022807"/>
    </source>
</evidence>
<proteinExistence type="inferred from homology"/>
<keyword evidence="11" id="KW-1185">Reference proteome</keyword>
<dbReference type="GO" id="GO:0005737">
    <property type="term" value="C:cytoplasm"/>
    <property type="evidence" value="ECO:0007669"/>
    <property type="project" value="TreeGrafter"/>
</dbReference>
<dbReference type="OMA" id="CISNGEA"/>
<gene>
    <name evidence="10" type="ORF">W97_01803</name>
</gene>
<evidence type="ECO:0000256" key="2">
    <source>
        <dbReference type="ARBA" id="ARBA00009326"/>
    </source>
</evidence>
<protein>
    <recommendedName>
        <fullName evidence="8">Ubiquitin carboxyl-terminal hydrolase</fullName>
        <ecNumber evidence="8">3.4.19.12</ecNumber>
    </recommendedName>
</protein>
<evidence type="ECO:0000256" key="8">
    <source>
        <dbReference type="RuleBase" id="RU361215"/>
    </source>
</evidence>
<evidence type="ECO:0000256" key="7">
    <source>
        <dbReference type="PROSITE-ProRule" id="PRU01393"/>
    </source>
</evidence>
<dbReference type="Gene3D" id="3.40.532.10">
    <property type="entry name" value="Peptidase C12, ubiquitin carboxyl-terminal hydrolase"/>
    <property type="match status" value="1"/>
</dbReference>
<evidence type="ECO:0000256" key="5">
    <source>
        <dbReference type="ARBA" id="ARBA00022801"/>
    </source>
</evidence>
<reference evidence="11" key="1">
    <citation type="submission" date="2012-06" db="EMBL/GenBank/DDBJ databases">
        <title>The genome sequence of Coniosporium apollinis CBS 100218.</title>
        <authorList>
            <consortium name="The Broad Institute Genome Sequencing Platform"/>
            <person name="Cuomo C."/>
            <person name="Gorbushina A."/>
            <person name="Noack S."/>
            <person name="Walker B."/>
            <person name="Young S.K."/>
            <person name="Zeng Q."/>
            <person name="Gargeya S."/>
            <person name="Fitzgerald M."/>
            <person name="Haas B."/>
            <person name="Abouelleil A."/>
            <person name="Alvarado L."/>
            <person name="Arachchi H.M."/>
            <person name="Berlin A.M."/>
            <person name="Chapman S.B."/>
            <person name="Goldberg J."/>
            <person name="Griggs A."/>
            <person name="Gujja S."/>
            <person name="Hansen M."/>
            <person name="Howarth C."/>
            <person name="Imamovic A."/>
            <person name="Larimer J."/>
            <person name="McCowan C."/>
            <person name="Montmayeur A."/>
            <person name="Murphy C."/>
            <person name="Neiman D."/>
            <person name="Pearson M."/>
            <person name="Priest M."/>
            <person name="Roberts A."/>
            <person name="Saif S."/>
            <person name="Shea T."/>
            <person name="Sisk P."/>
            <person name="Sykes S."/>
            <person name="Wortman J."/>
            <person name="Nusbaum C."/>
            <person name="Birren B."/>
        </authorList>
    </citation>
    <scope>NUCLEOTIDE SEQUENCE [LARGE SCALE GENOMIC DNA]</scope>
    <source>
        <strain evidence="11">CBS 100218</strain>
    </source>
</reference>